<name>A0A2P6S163_ROSCH</name>
<dbReference type="Gramene" id="PRQ52420">
    <property type="protein sequence ID" value="PRQ52420"/>
    <property type="gene ID" value="RchiOBHm_Chr2g0155301"/>
</dbReference>
<keyword evidence="1" id="KW-0732">Signal</keyword>
<feature type="chain" id="PRO_5015137255" description="Secreted protein" evidence="1">
    <location>
        <begin position="32"/>
        <end position="89"/>
    </location>
</feature>
<feature type="signal peptide" evidence="1">
    <location>
        <begin position="1"/>
        <end position="31"/>
    </location>
</feature>
<organism evidence="2 3">
    <name type="scientific">Rosa chinensis</name>
    <name type="common">China rose</name>
    <dbReference type="NCBI Taxonomy" id="74649"/>
    <lineage>
        <taxon>Eukaryota</taxon>
        <taxon>Viridiplantae</taxon>
        <taxon>Streptophyta</taxon>
        <taxon>Embryophyta</taxon>
        <taxon>Tracheophyta</taxon>
        <taxon>Spermatophyta</taxon>
        <taxon>Magnoliopsida</taxon>
        <taxon>eudicotyledons</taxon>
        <taxon>Gunneridae</taxon>
        <taxon>Pentapetalae</taxon>
        <taxon>rosids</taxon>
        <taxon>fabids</taxon>
        <taxon>Rosales</taxon>
        <taxon>Rosaceae</taxon>
        <taxon>Rosoideae</taxon>
        <taxon>Rosoideae incertae sedis</taxon>
        <taxon>Rosa</taxon>
    </lineage>
</organism>
<gene>
    <name evidence="2" type="ORF">RchiOBHm_Chr2g0155301</name>
</gene>
<dbReference type="AlphaFoldDB" id="A0A2P6S163"/>
<dbReference type="Proteomes" id="UP000238479">
    <property type="component" value="Chromosome 2"/>
</dbReference>
<protein>
    <recommendedName>
        <fullName evidence="4">Secreted protein</fullName>
    </recommendedName>
</protein>
<evidence type="ECO:0000256" key="1">
    <source>
        <dbReference type="SAM" id="SignalP"/>
    </source>
</evidence>
<evidence type="ECO:0000313" key="3">
    <source>
        <dbReference type="Proteomes" id="UP000238479"/>
    </source>
</evidence>
<comment type="caution">
    <text evidence="2">The sequence shown here is derived from an EMBL/GenBank/DDBJ whole genome shotgun (WGS) entry which is preliminary data.</text>
</comment>
<reference evidence="2 3" key="1">
    <citation type="journal article" date="2018" name="Nat. Genet.">
        <title>The Rosa genome provides new insights in the design of modern roses.</title>
        <authorList>
            <person name="Bendahmane M."/>
        </authorList>
    </citation>
    <scope>NUCLEOTIDE SEQUENCE [LARGE SCALE GENOMIC DNA]</scope>
    <source>
        <strain evidence="3">cv. Old Blush</strain>
    </source>
</reference>
<sequence>MLVWDDTTPPFFWNSLFILTMFACLEDSLKGNDYTVICFCYVTYACVVTPQTRRCDLRGSQVKEKFRKRPNLTQLKCNLKAATVLLRGF</sequence>
<evidence type="ECO:0000313" key="2">
    <source>
        <dbReference type="EMBL" id="PRQ52420.1"/>
    </source>
</evidence>
<evidence type="ECO:0008006" key="4">
    <source>
        <dbReference type="Google" id="ProtNLM"/>
    </source>
</evidence>
<dbReference type="EMBL" id="PDCK01000040">
    <property type="protein sequence ID" value="PRQ52420.1"/>
    <property type="molecule type" value="Genomic_DNA"/>
</dbReference>
<keyword evidence="3" id="KW-1185">Reference proteome</keyword>
<proteinExistence type="predicted"/>
<accession>A0A2P6S163</accession>